<reference evidence="2" key="1">
    <citation type="submission" date="2012-12" db="EMBL/GenBank/DDBJ databases">
        <authorList>
            <person name="Pethick F.E."/>
            <person name="MacFadyen A.C."/>
            <person name="Tang Z."/>
            <person name="Sangal V."/>
            <person name="Tze-Tze L."/>
            <person name="Chu J."/>
            <person name="Guo M."/>
            <person name="Kirby R."/>
            <person name="Hoskisson P.A."/>
            <person name="Herron P.R."/>
            <person name="Hunter I.S."/>
        </authorList>
    </citation>
    <scope>NUCLEOTIDE SEQUENCE</scope>
    <source>
        <strain evidence="2">ATCC 10970</strain>
    </source>
</reference>
<evidence type="ECO:0000256" key="1">
    <source>
        <dbReference type="SAM" id="MobiDB-lite"/>
    </source>
</evidence>
<dbReference type="RefSeq" id="WP_129820962.1">
    <property type="nucleotide sequence ID" value="NZ_CP048261.1"/>
</dbReference>
<feature type="region of interest" description="Disordered" evidence="1">
    <location>
        <begin position="1"/>
        <end position="32"/>
    </location>
</feature>
<protein>
    <submittedName>
        <fullName evidence="2">Uncharacterized protein</fullName>
    </submittedName>
</protein>
<evidence type="ECO:0000313" key="3">
    <source>
        <dbReference type="Proteomes" id="UP000011074"/>
    </source>
</evidence>
<name>A0A8A1UNG6_STRR1</name>
<dbReference type="GeneID" id="66855476"/>
<dbReference type="EMBL" id="CP048261">
    <property type="protein sequence ID" value="QST81458.1"/>
    <property type="molecule type" value="Genomic_DNA"/>
</dbReference>
<sequence>MPTAPRNRSRKTPPDWRIDPIPSRHSYRDEDGNIRVPMWLTKNGRHMADTDMILLPSEAALLIDGLVRALRDNPRSMLHELLRESATVLAPGVLYVPKPDQRRF</sequence>
<organism evidence="2 3">
    <name type="scientific">Streptomyces rimosus subsp. rimosus (strain ATCC 10970 / DSM 40260 / JCM 4667 / NRRL 2234)</name>
    <dbReference type="NCBI Taxonomy" id="1265868"/>
    <lineage>
        <taxon>Bacteria</taxon>
        <taxon>Bacillati</taxon>
        <taxon>Actinomycetota</taxon>
        <taxon>Actinomycetes</taxon>
        <taxon>Kitasatosporales</taxon>
        <taxon>Streptomycetaceae</taxon>
        <taxon>Streptomyces</taxon>
    </lineage>
</organism>
<reference evidence="2" key="2">
    <citation type="submission" date="2020-01" db="EMBL/GenBank/DDBJ databases">
        <authorList>
            <person name="Algora L."/>
            <person name="Schniete J.K."/>
            <person name="MacFadyen A."/>
            <person name="Hoskisson P.A."/>
            <person name="Hunter I.S."/>
            <person name="Herron P.R."/>
        </authorList>
    </citation>
    <scope>NUCLEOTIDE SEQUENCE</scope>
    <source>
        <strain evidence="2">ATCC 10970</strain>
    </source>
</reference>
<accession>A0A8A1UNG6</accession>
<dbReference type="Proteomes" id="UP000011074">
    <property type="component" value="Chromosome"/>
</dbReference>
<proteinExistence type="predicted"/>
<evidence type="ECO:0000313" key="2">
    <source>
        <dbReference type="EMBL" id="QST81458.1"/>
    </source>
</evidence>
<gene>
    <name evidence="2" type="ORF">SRIM_015985</name>
</gene>
<reference evidence="2" key="3">
    <citation type="journal article" date="2021" name="bioRxiv">
        <title>Bilateral symmetry of linear streptomycete chromosomes.</title>
        <authorList>
            <person name="Algora-Gallardo L."/>
            <person name="Schniete J.K."/>
            <person name="Mark D.R."/>
            <person name="Hunter I.S."/>
            <person name="Herron P.R."/>
        </authorList>
    </citation>
    <scope>NUCLEOTIDE SEQUENCE</scope>
    <source>
        <strain evidence="2">ATCC 10970</strain>
    </source>
</reference>
<dbReference type="AlphaFoldDB" id="A0A8A1UNG6"/>